<protein>
    <submittedName>
        <fullName evidence="1">Uncharacterized protein</fullName>
    </submittedName>
</protein>
<organism evidence="1 2">
    <name type="scientific">Lichtheimia corymbifera JMRC:FSU:9682</name>
    <dbReference type="NCBI Taxonomy" id="1263082"/>
    <lineage>
        <taxon>Eukaryota</taxon>
        <taxon>Fungi</taxon>
        <taxon>Fungi incertae sedis</taxon>
        <taxon>Mucoromycota</taxon>
        <taxon>Mucoromycotina</taxon>
        <taxon>Mucoromycetes</taxon>
        <taxon>Mucorales</taxon>
        <taxon>Lichtheimiaceae</taxon>
        <taxon>Lichtheimia</taxon>
    </lineage>
</organism>
<dbReference type="EMBL" id="CBTN010000077">
    <property type="protein sequence ID" value="CDH59880.1"/>
    <property type="molecule type" value="Genomic_DNA"/>
</dbReference>
<gene>
    <name evidence="1" type="ORF">LCOR_10681.1</name>
</gene>
<evidence type="ECO:0000313" key="1">
    <source>
        <dbReference type="EMBL" id="CDH59880.1"/>
    </source>
</evidence>
<keyword evidence="2" id="KW-1185">Reference proteome</keyword>
<accession>A0A068SD22</accession>
<proteinExistence type="predicted"/>
<dbReference type="VEuPathDB" id="FungiDB:LCOR_10681.1"/>
<comment type="caution">
    <text evidence="1">The sequence shown here is derived from an EMBL/GenBank/DDBJ whole genome shotgun (WGS) entry which is preliminary data.</text>
</comment>
<sequence>MKKEPYQQRSQRLFLIGLATVMDEWMGAIKCSNVESWNVALVTWSVVSRNDDLYHVDTAEDDHGLDGMDKMSFIFDDRWFTTMDDIGMMEPGHATATSTIMDEDTYDGSNQEYNAITIPAGSMWSTVGFWNEREDRNLMVGWRYWITHIIVSRRSCPFCHITFIKASLFIC</sequence>
<dbReference type="AlphaFoldDB" id="A0A068SD22"/>
<reference evidence="1" key="1">
    <citation type="submission" date="2013-08" db="EMBL/GenBank/DDBJ databases">
        <title>Gene expansion shapes genome architecture in the human pathogen Lichtheimia corymbifera: an evolutionary genomics analysis in the ancient terrestrial Mucorales (Mucoromycotina).</title>
        <authorList>
            <person name="Schwartze V.U."/>
            <person name="Winter S."/>
            <person name="Shelest E."/>
            <person name="Marcet-Houben M."/>
            <person name="Horn F."/>
            <person name="Wehner S."/>
            <person name="Hoffmann K."/>
            <person name="Riege K."/>
            <person name="Sammeth M."/>
            <person name="Nowrousian M."/>
            <person name="Valiante V."/>
            <person name="Linde J."/>
            <person name="Jacobsen I.D."/>
            <person name="Marz M."/>
            <person name="Brakhage A.A."/>
            <person name="Gabaldon T."/>
            <person name="Bocker S."/>
            <person name="Voigt K."/>
        </authorList>
    </citation>
    <scope>NUCLEOTIDE SEQUENCE [LARGE SCALE GENOMIC DNA]</scope>
    <source>
        <strain evidence="1">FSU 9682</strain>
    </source>
</reference>
<dbReference type="Proteomes" id="UP000027586">
    <property type="component" value="Unassembled WGS sequence"/>
</dbReference>
<name>A0A068SD22_9FUNG</name>
<evidence type="ECO:0000313" key="2">
    <source>
        <dbReference type="Proteomes" id="UP000027586"/>
    </source>
</evidence>